<feature type="transmembrane region" description="Helical" evidence="1">
    <location>
        <begin position="360"/>
        <end position="383"/>
    </location>
</feature>
<feature type="transmembrane region" description="Helical" evidence="1">
    <location>
        <begin position="265"/>
        <end position="286"/>
    </location>
</feature>
<keyword evidence="4" id="KW-1185">Reference proteome</keyword>
<dbReference type="RefSeq" id="WP_097154588.1">
    <property type="nucleotide sequence ID" value="NZ_OBEL01000004.1"/>
</dbReference>
<keyword evidence="1" id="KW-0472">Membrane</keyword>
<reference evidence="3 4" key="1">
    <citation type="submission" date="2017-09" db="EMBL/GenBank/DDBJ databases">
        <authorList>
            <person name="Ehlers B."/>
            <person name="Leendertz F.H."/>
        </authorList>
    </citation>
    <scope>NUCLEOTIDE SEQUENCE [LARGE SCALE GENOMIC DNA]</scope>
    <source>
        <strain evidence="3 4">DSM 18289</strain>
    </source>
</reference>
<dbReference type="OrthoDB" id="7912266at2"/>
<feature type="transmembrane region" description="Helical" evidence="1">
    <location>
        <begin position="420"/>
        <end position="450"/>
    </location>
</feature>
<dbReference type="AlphaFoldDB" id="A0A285PFK1"/>
<proteinExistence type="predicted"/>
<dbReference type="PANTHER" id="PTHR35342:SF5">
    <property type="entry name" value="TRICARBOXYLIC TRANSPORT PROTEIN"/>
    <property type="match status" value="1"/>
</dbReference>
<keyword evidence="1" id="KW-1133">Transmembrane helix</keyword>
<dbReference type="EMBL" id="OBEL01000004">
    <property type="protein sequence ID" value="SNZ20218.1"/>
    <property type="molecule type" value="Genomic_DNA"/>
</dbReference>
<dbReference type="PANTHER" id="PTHR35342">
    <property type="entry name" value="TRICARBOXYLIC TRANSPORT PROTEIN"/>
    <property type="match status" value="1"/>
</dbReference>
<feature type="transmembrane region" description="Helical" evidence="1">
    <location>
        <begin position="42"/>
        <end position="67"/>
    </location>
</feature>
<feature type="transmembrane region" description="Helical" evidence="1">
    <location>
        <begin position="395"/>
        <end position="413"/>
    </location>
</feature>
<feature type="transmembrane region" description="Helical" evidence="1">
    <location>
        <begin position="147"/>
        <end position="180"/>
    </location>
</feature>
<accession>A0A285PFK1</accession>
<feature type="transmembrane region" description="Helical" evidence="1">
    <location>
        <begin position="470"/>
        <end position="491"/>
    </location>
</feature>
<evidence type="ECO:0000256" key="1">
    <source>
        <dbReference type="SAM" id="Phobius"/>
    </source>
</evidence>
<name>A0A285PFK1_9HYPH</name>
<sequence length="505" mass="52695">MVPFDVIMAGLSGSFAPMVLLYIFAGVVIGQFVGAVPGIGPIMAIAIAIPFTFVMDPLVGIAFLVGIGKGGLVGGAVPAVLINTPGTPDAAATALDGFPLARQGKPLKAMRMALYSSVTGDTVSDIVLITISAPLAIVALQLGPVEILFLLLFAFTVIVCLVGGSVTKGAIALLLGLLFATIGLDPEYATPRLVFGFTQLYDGVPLEAIALGILVMPEVLRRLADGIGIARPAVVIPDDQPKADKQISWVEYWECRFAMMRGASIGTLLGALPGIGSTAAAFISYASTKESSDDPKSFGRGNIAGIAAAESANSAVVGANLIPLLTLGIPGSVGAALLIGAFKIHGIQPGPLLFKQQAELIYGLFGAMIIANFFNFWVGQVGMRVWATVVKAPEAFIFSIALLLCIVGVYLGAGGMFGIYVMLICTVIGLALTAAGYSVIVFIIAFFLGSRFETTISQAYSLTEGHPAELLNYPVAVALLAVNLCFLFLFARKRFREGKNARERA</sequence>
<organism evidence="3 4">
    <name type="scientific">Cohaesibacter gelatinilyticus</name>
    <dbReference type="NCBI Taxonomy" id="372072"/>
    <lineage>
        <taxon>Bacteria</taxon>
        <taxon>Pseudomonadati</taxon>
        <taxon>Pseudomonadota</taxon>
        <taxon>Alphaproteobacteria</taxon>
        <taxon>Hyphomicrobiales</taxon>
        <taxon>Cohaesibacteraceae</taxon>
    </lineage>
</organism>
<feature type="transmembrane region" description="Helical" evidence="1">
    <location>
        <begin position="200"/>
        <end position="220"/>
    </location>
</feature>
<feature type="transmembrane region" description="Helical" evidence="1">
    <location>
        <begin position="6"/>
        <end position="30"/>
    </location>
</feature>
<evidence type="ECO:0000259" key="2">
    <source>
        <dbReference type="Pfam" id="PF01970"/>
    </source>
</evidence>
<feature type="domain" description="DUF112" evidence="2">
    <location>
        <begin position="20"/>
        <end position="443"/>
    </location>
</feature>
<dbReference type="Pfam" id="PF01970">
    <property type="entry name" value="TctA"/>
    <property type="match status" value="1"/>
</dbReference>
<keyword evidence="1" id="KW-0812">Transmembrane</keyword>
<dbReference type="Proteomes" id="UP000219439">
    <property type="component" value="Unassembled WGS sequence"/>
</dbReference>
<feature type="transmembrane region" description="Helical" evidence="1">
    <location>
        <begin position="321"/>
        <end position="339"/>
    </location>
</feature>
<gene>
    <name evidence="3" type="ORF">SAMN06265368_3321</name>
</gene>
<feature type="transmembrane region" description="Helical" evidence="1">
    <location>
        <begin position="122"/>
        <end position="140"/>
    </location>
</feature>
<protein>
    <submittedName>
        <fullName evidence="3">Putative tricarboxylic transport membrane protein</fullName>
    </submittedName>
</protein>
<dbReference type="InterPro" id="IPR002823">
    <property type="entry name" value="DUF112_TM"/>
</dbReference>
<evidence type="ECO:0000313" key="4">
    <source>
        <dbReference type="Proteomes" id="UP000219439"/>
    </source>
</evidence>
<evidence type="ECO:0000313" key="3">
    <source>
        <dbReference type="EMBL" id="SNZ20218.1"/>
    </source>
</evidence>